<dbReference type="Gene3D" id="3.40.50.300">
    <property type="entry name" value="P-loop containing nucleotide triphosphate hydrolases"/>
    <property type="match status" value="1"/>
</dbReference>
<dbReference type="PANTHER" id="PTHR45964">
    <property type="entry name" value="WSCD FAMILY MEMBER CG9164"/>
    <property type="match status" value="1"/>
</dbReference>
<dbReference type="PANTHER" id="PTHR45964:SF9">
    <property type="entry name" value="SULFOTRANSFERASE"/>
    <property type="match status" value="1"/>
</dbReference>
<dbReference type="EMBL" id="CAWYQH010000152">
    <property type="protein sequence ID" value="CAK8695515.1"/>
    <property type="molecule type" value="Genomic_DNA"/>
</dbReference>
<dbReference type="InterPro" id="IPR000863">
    <property type="entry name" value="Sulfotransferase_dom"/>
</dbReference>
<name>A0ABP0GVC3_CLALP</name>
<accession>A0ABP0GVC3</accession>
<evidence type="ECO:0000259" key="3">
    <source>
        <dbReference type="PROSITE" id="PS51212"/>
    </source>
</evidence>
<proteinExistence type="inferred from homology"/>
<evidence type="ECO:0000313" key="4">
    <source>
        <dbReference type="EMBL" id="CAK8695515.1"/>
    </source>
</evidence>
<reference evidence="4 5" key="1">
    <citation type="submission" date="2024-02" db="EMBL/GenBank/DDBJ databases">
        <authorList>
            <person name="Daric V."/>
            <person name="Darras S."/>
        </authorList>
    </citation>
    <scope>NUCLEOTIDE SEQUENCE [LARGE SCALE GENOMIC DNA]</scope>
</reference>
<dbReference type="SMART" id="SM00321">
    <property type="entry name" value="WSC"/>
    <property type="match status" value="1"/>
</dbReference>
<comment type="caution">
    <text evidence="4">The sequence shown here is derived from an EMBL/GenBank/DDBJ whole genome shotgun (WGS) entry which is preliminary data.</text>
</comment>
<sequence length="499" mass="57127">MKGNVFARLKSWKSFCLIYIFVSLLCYVHQTEIVEPQNRSFQQKQYSRKFALTHLEKHQLQTSLHCEVSRIGCLEFNKKINIHNISEVYDYLTPDWCFSLCSRRSAVFAGLKSGDTCICAENVSQFGTYFHTACPSQCKGGTGICGGDDAVDVYRIVSPCIPGRNVTKYVEESRFLGCFRQVFTIDESSNQVYRKNLSPRDCILLCNLHKLPLAMLDPNSGCTCGQFSETFNLTNKVDCDQMHTKVYRTFSEDTRCGNVRLLPPAKRDRTALVSFPGSGNTWTRYLIHRATGVYTSSRYGDKKLYKTGFLAEALPVWKNRTVVVKDHMFIENTMFFYQSVIAIIRNPYDAIVANYNSKCSRSHTGTASEKQFQSDAFSERFDSSFHHWLEIIEYVVSSGKPTLIIEYGELVKNPIAETLKIVKFLKKHTVISPDNLQQRLLCLSQELNGENKRKKGKLTIDSFTNSMKERLNQDIVEARKIINEHGLNFLLPKYERSVV</sequence>
<dbReference type="InterPro" id="IPR002889">
    <property type="entry name" value="WSC_carb-bd"/>
</dbReference>
<gene>
    <name evidence="4" type="ORF">CVLEPA_LOCUS28782</name>
</gene>
<feature type="domain" description="WSC" evidence="3">
    <location>
        <begin position="67"/>
        <end position="157"/>
    </location>
</feature>
<dbReference type="Pfam" id="PF01822">
    <property type="entry name" value="WSC"/>
    <property type="match status" value="1"/>
</dbReference>
<keyword evidence="5" id="KW-1185">Reference proteome</keyword>
<keyword evidence="2" id="KW-0677">Repeat</keyword>
<dbReference type="InterPro" id="IPR051589">
    <property type="entry name" value="Sialate-O-sulfotransferase"/>
</dbReference>
<evidence type="ECO:0000256" key="1">
    <source>
        <dbReference type="ARBA" id="ARBA00010236"/>
    </source>
</evidence>
<dbReference type="PROSITE" id="PS51212">
    <property type="entry name" value="WSC"/>
    <property type="match status" value="1"/>
</dbReference>
<protein>
    <recommendedName>
        <fullName evidence="3">WSC domain-containing protein</fullName>
    </recommendedName>
</protein>
<dbReference type="Pfam" id="PF00685">
    <property type="entry name" value="Sulfotransfer_1"/>
    <property type="match status" value="1"/>
</dbReference>
<evidence type="ECO:0000256" key="2">
    <source>
        <dbReference type="ARBA" id="ARBA00022737"/>
    </source>
</evidence>
<dbReference type="InterPro" id="IPR027417">
    <property type="entry name" value="P-loop_NTPase"/>
</dbReference>
<dbReference type="Proteomes" id="UP001642483">
    <property type="component" value="Unassembled WGS sequence"/>
</dbReference>
<evidence type="ECO:0000313" key="5">
    <source>
        <dbReference type="Proteomes" id="UP001642483"/>
    </source>
</evidence>
<organism evidence="4 5">
    <name type="scientific">Clavelina lepadiformis</name>
    <name type="common">Light-bulb sea squirt</name>
    <name type="synonym">Ascidia lepadiformis</name>
    <dbReference type="NCBI Taxonomy" id="159417"/>
    <lineage>
        <taxon>Eukaryota</taxon>
        <taxon>Metazoa</taxon>
        <taxon>Chordata</taxon>
        <taxon>Tunicata</taxon>
        <taxon>Ascidiacea</taxon>
        <taxon>Aplousobranchia</taxon>
        <taxon>Clavelinidae</taxon>
        <taxon>Clavelina</taxon>
    </lineage>
</organism>
<comment type="similarity">
    <text evidence="1">Belongs to the WSCD family.</text>
</comment>
<dbReference type="SUPFAM" id="SSF52540">
    <property type="entry name" value="P-loop containing nucleoside triphosphate hydrolases"/>
    <property type="match status" value="1"/>
</dbReference>